<name>A0A4Y2J3D9_ARAVE</name>
<accession>A0A4Y2J3D9</accession>
<keyword evidence="2" id="KW-1185">Reference proteome</keyword>
<organism evidence="1 2">
    <name type="scientific">Araneus ventricosus</name>
    <name type="common">Orbweaver spider</name>
    <name type="synonym">Epeira ventricosa</name>
    <dbReference type="NCBI Taxonomy" id="182803"/>
    <lineage>
        <taxon>Eukaryota</taxon>
        <taxon>Metazoa</taxon>
        <taxon>Ecdysozoa</taxon>
        <taxon>Arthropoda</taxon>
        <taxon>Chelicerata</taxon>
        <taxon>Arachnida</taxon>
        <taxon>Araneae</taxon>
        <taxon>Araneomorphae</taxon>
        <taxon>Entelegynae</taxon>
        <taxon>Araneoidea</taxon>
        <taxon>Araneidae</taxon>
        <taxon>Araneus</taxon>
    </lineage>
</organism>
<dbReference type="PANTHER" id="PTHR46060:SF1">
    <property type="entry name" value="MARINER MOS1 TRANSPOSASE-LIKE PROTEIN"/>
    <property type="match status" value="1"/>
</dbReference>
<reference evidence="1 2" key="1">
    <citation type="journal article" date="2019" name="Sci. Rep.">
        <title>Orb-weaving spider Araneus ventricosus genome elucidates the spidroin gene catalogue.</title>
        <authorList>
            <person name="Kono N."/>
            <person name="Nakamura H."/>
            <person name="Ohtoshi R."/>
            <person name="Moran D.A.P."/>
            <person name="Shinohara A."/>
            <person name="Yoshida Y."/>
            <person name="Fujiwara M."/>
            <person name="Mori M."/>
            <person name="Tomita M."/>
            <person name="Arakawa K."/>
        </authorList>
    </citation>
    <scope>NUCLEOTIDE SEQUENCE [LARGE SCALE GENOMIC DNA]</scope>
</reference>
<sequence>MAQGKKLNLINVKETAHFIKTFRNSFDNFESGQLITCDSELPGRPVEVSTQDSIEKIRDIMIEERRVKMCEISKIMGISNELIHNVLGEHLHMRKISAR</sequence>
<evidence type="ECO:0000313" key="2">
    <source>
        <dbReference type="Proteomes" id="UP000499080"/>
    </source>
</evidence>
<evidence type="ECO:0000313" key="1">
    <source>
        <dbReference type="EMBL" id="GBM84703.1"/>
    </source>
</evidence>
<dbReference type="EMBL" id="BGPR01003179">
    <property type="protein sequence ID" value="GBM84703.1"/>
    <property type="molecule type" value="Genomic_DNA"/>
</dbReference>
<dbReference type="AlphaFoldDB" id="A0A4Y2J3D9"/>
<dbReference type="OrthoDB" id="6118231at2759"/>
<dbReference type="Proteomes" id="UP000499080">
    <property type="component" value="Unassembled WGS sequence"/>
</dbReference>
<dbReference type="PANTHER" id="PTHR46060">
    <property type="entry name" value="MARINER MOS1 TRANSPOSASE-LIKE PROTEIN"/>
    <property type="match status" value="1"/>
</dbReference>
<dbReference type="InterPro" id="IPR052709">
    <property type="entry name" value="Transposase-MT_Hybrid"/>
</dbReference>
<gene>
    <name evidence="1" type="ORF">AVEN_93085_1</name>
</gene>
<comment type="caution">
    <text evidence="1">The sequence shown here is derived from an EMBL/GenBank/DDBJ whole genome shotgun (WGS) entry which is preliminary data.</text>
</comment>
<proteinExistence type="predicted"/>
<protein>
    <submittedName>
        <fullName evidence="1">Uncharacterized protein</fullName>
    </submittedName>
</protein>